<organism evidence="8 9">
    <name type="scientific">Pseudomonas avellanae</name>
    <dbReference type="NCBI Taxonomy" id="46257"/>
    <lineage>
        <taxon>Bacteria</taxon>
        <taxon>Pseudomonadati</taxon>
        <taxon>Pseudomonadota</taxon>
        <taxon>Gammaproteobacteria</taxon>
        <taxon>Pseudomonadales</taxon>
        <taxon>Pseudomonadaceae</taxon>
        <taxon>Pseudomonas</taxon>
    </lineage>
</organism>
<dbReference type="RefSeq" id="WP_005613383.1">
    <property type="nucleotide sequence ID" value="NZ_BMNO01000016.1"/>
</dbReference>
<reference evidence="8 9" key="1">
    <citation type="submission" date="2018-08" db="EMBL/GenBank/DDBJ databases">
        <title>Recombination of ecologically and evolutionarily significant loci maintains genetic cohesion in the Pseudomonas syringae species complex.</title>
        <authorList>
            <person name="Dillon M."/>
            <person name="Thakur S."/>
            <person name="Almeida R.N.D."/>
            <person name="Weir B.S."/>
            <person name="Guttman D.S."/>
        </authorList>
    </citation>
    <scope>NUCLEOTIDE SEQUENCE [LARGE SCALE GENOMIC DNA]</scope>
    <source>
        <strain evidence="8 9">ICMP 9749</strain>
    </source>
</reference>
<evidence type="ECO:0000256" key="5">
    <source>
        <dbReference type="ARBA" id="ARBA00023004"/>
    </source>
</evidence>
<evidence type="ECO:0000313" key="8">
    <source>
        <dbReference type="EMBL" id="RMU30726.1"/>
    </source>
</evidence>
<dbReference type="InterPro" id="IPR009056">
    <property type="entry name" value="Cyt_c-like_dom"/>
</dbReference>
<dbReference type="PANTHER" id="PTHR40942">
    <property type="match status" value="1"/>
</dbReference>
<keyword evidence="1" id="KW-0813">Transport</keyword>
<gene>
    <name evidence="8" type="ORF">ALP32_02421</name>
</gene>
<dbReference type="AlphaFoldDB" id="A0A3M5TB07"/>
<dbReference type="PRINTS" id="PR00607">
    <property type="entry name" value="CYTCHROMECIE"/>
</dbReference>
<feature type="domain" description="Cytochrome c" evidence="7">
    <location>
        <begin position="26"/>
        <end position="101"/>
    </location>
</feature>
<dbReference type="Proteomes" id="UP000281514">
    <property type="component" value="Unassembled WGS sequence"/>
</dbReference>
<dbReference type="GO" id="GO:0009055">
    <property type="term" value="F:electron transfer activity"/>
    <property type="evidence" value="ECO:0007669"/>
    <property type="project" value="InterPro"/>
</dbReference>
<dbReference type="GO" id="GO:0005506">
    <property type="term" value="F:iron ion binding"/>
    <property type="evidence" value="ECO:0007669"/>
    <property type="project" value="InterPro"/>
</dbReference>
<dbReference type="InterPro" id="IPR002323">
    <property type="entry name" value="Cyt_CIE"/>
</dbReference>
<keyword evidence="3" id="KW-0479">Metal-binding</keyword>
<evidence type="ECO:0000256" key="6">
    <source>
        <dbReference type="SAM" id="SignalP"/>
    </source>
</evidence>
<keyword evidence="2" id="KW-0349">Heme</keyword>
<evidence type="ECO:0000256" key="2">
    <source>
        <dbReference type="ARBA" id="ARBA00022617"/>
    </source>
</evidence>
<dbReference type="EMBL" id="RBTX01000428">
    <property type="protein sequence ID" value="RMU30726.1"/>
    <property type="molecule type" value="Genomic_DNA"/>
</dbReference>
<evidence type="ECO:0000313" key="9">
    <source>
        <dbReference type="Proteomes" id="UP000281514"/>
    </source>
</evidence>
<keyword evidence="5" id="KW-0408">Iron</keyword>
<keyword evidence="6" id="KW-0732">Signal</keyword>
<keyword evidence="4" id="KW-0249">Electron transport</keyword>
<protein>
    <submittedName>
        <fullName evidence="8">Cytochrome c5</fullName>
    </submittedName>
</protein>
<name>A0A3M5TB07_9PSED</name>
<feature type="chain" id="PRO_5017983864" evidence="6">
    <location>
        <begin position="24"/>
        <end position="108"/>
    </location>
</feature>
<proteinExistence type="predicted"/>
<evidence type="ECO:0000256" key="3">
    <source>
        <dbReference type="ARBA" id="ARBA00022723"/>
    </source>
</evidence>
<accession>A0A3M5TB07</accession>
<dbReference type="InterPro" id="IPR036909">
    <property type="entry name" value="Cyt_c-like_dom_sf"/>
</dbReference>
<dbReference type="GO" id="GO:0020037">
    <property type="term" value="F:heme binding"/>
    <property type="evidence" value="ECO:0007669"/>
    <property type="project" value="InterPro"/>
</dbReference>
<evidence type="ECO:0000256" key="4">
    <source>
        <dbReference type="ARBA" id="ARBA00022982"/>
    </source>
</evidence>
<dbReference type="SUPFAM" id="SSF46626">
    <property type="entry name" value="Cytochrome c"/>
    <property type="match status" value="1"/>
</dbReference>
<dbReference type="PANTHER" id="PTHR40942:SF4">
    <property type="entry name" value="CYTOCHROME C5"/>
    <property type="match status" value="1"/>
</dbReference>
<comment type="caution">
    <text evidence="8">The sequence shown here is derived from an EMBL/GenBank/DDBJ whole genome shotgun (WGS) entry which is preliminary data.</text>
</comment>
<feature type="signal peptide" evidence="6">
    <location>
        <begin position="1"/>
        <end position="23"/>
    </location>
</feature>
<sequence>MNLTFKILATAGALIIWALTAQAADNARTPDDIVAMHCVACHSVGLLKAPKIGDTAAWEERANKKAGGLDGLLASTIKGLSIMPPKGSCADCTDDELKSAIRSMSGLE</sequence>
<evidence type="ECO:0000256" key="1">
    <source>
        <dbReference type="ARBA" id="ARBA00022448"/>
    </source>
</evidence>
<dbReference type="Pfam" id="PF13442">
    <property type="entry name" value="Cytochrome_CBB3"/>
    <property type="match status" value="1"/>
</dbReference>
<evidence type="ECO:0000259" key="7">
    <source>
        <dbReference type="Pfam" id="PF13442"/>
    </source>
</evidence>
<dbReference type="Gene3D" id="1.10.760.10">
    <property type="entry name" value="Cytochrome c-like domain"/>
    <property type="match status" value="1"/>
</dbReference>